<keyword evidence="2" id="KW-1005">Bacterial flagellum biogenesis</keyword>
<sequence>MASTPFVNPSDVASQYLGLTPVQPKEALDMKTFLRLLTVQLQTQNPLEPMKDTDFFAQLSQLGTVQGMDQLKASMTVSTASAIMGRHVTAIRPMTDSGAPNNTMVSGVAVRLTNRSGTYYLGIQDVNGGGVVDVPMDTIRTVQP</sequence>
<comment type="caution">
    <text evidence="3">The sequence shown here is derived from an EMBL/GenBank/DDBJ whole genome shotgun (WGS) entry which is preliminary data.</text>
</comment>
<accession>A0A931PVL3</accession>
<dbReference type="EMBL" id="JACOSL010000006">
    <property type="protein sequence ID" value="MBI1755701.1"/>
    <property type="molecule type" value="Genomic_DNA"/>
</dbReference>
<dbReference type="Pfam" id="PF03963">
    <property type="entry name" value="FlgD"/>
    <property type="match status" value="1"/>
</dbReference>
<dbReference type="Proteomes" id="UP000727962">
    <property type="component" value="Unassembled WGS sequence"/>
</dbReference>
<proteinExistence type="inferred from homology"/>
<evidence type="ECO:0000313" key="4">
    <source>
        <dbReference type="Proteomes" id="UP000727962"/>
    </source>
</evidence>
<gene>
    <name evidence="3" type="ORF">HYR64_01165</name>
</gene>
<name>A0A931PVL3_FIMGI</name>
<evidence type="ECO:0000256" key="1">
    <source>
        <dbReference type="ARBA" id="ARBA00010577"/>
    </source>
</evidence>
<protein>
    <recommendedName>
        <fullName evidence="5">Flagellar hook capping protein</fullName>
    </recommendedName>
</protein>
<evidence type="ECO:0008006" key="5">
    <source>
        <dbReference type="Google" id="ProtNLM"/>
    </source>
</evidence>
<comment type="similarity">
    <text evidence="1">Belongs to the FlgD family.</text>
</comment>
<evidence type="ECO:0000313" key="3">
    <source>
        <dbReference type="EMBL" id="MBI1755701.1"/>
    </source>
</evidence>
<dbReference type="GO" id="GO:0044781">
    <property type="term" value="P:bacterial-type flagellum organization"/>
    <property type="evidence" value="ECO:0007669"/>
    <property type="project" value="UniProtKB-KW"/>
</dbReference>
<evidence type="ECO:0000256" key="2">
    <source>
        <dbReference type="ARBA" id="ARBA00022795"/>
    </source>
</evidence>
<dbReference type="InterPro" id="IPR005648">
    <property type="entry name" value="FlgD"/>
</dbReference>
<reference evidence="3" key="1">
    <citation type="submission" date="2020-07" db="EMBL/GenBank/DDBJ databases">
        <title>Huge and variable diversity of episymbiotic CPR bacteria and DPANN archaea in groundwater ecosystems.</title>
        <authorList>
            <person name="He C.Y."/>
            <person name="Keren R."/>
            <person name="Whittaker M."/>
            <person name="Farag I.F."/>
            <person name="Doudna J."/>
            <person name="Cate J.H.D."/>
            <person name="Banfield J.F."/>
        </authorList>
    </citation>
    <scope>NUCLEOTIDE SEQUENCE</scope>
    <source>
        <strain evidence="3">NC_groundwater_17_Pr7_B-0.1um_64_12</strain>
    </source>
</reference>
<organism evidence="3 4">
    <name type="scientific">Fimbriimonas ginsengisoli</name>
    <dbReference type="NCBI Taxonomy" id="1005039"/>
    <lineage>
        <taxon>Bacteria</taxon>
        <taxon>Bacillati</taxon>
        <taxon>Armatimonadota</taxon>
        <taxon>Fimbriimonadia</taxon>
        <taxon>Fimbriimonadales</taxon>
        <taxon>Fimbriimonadaceae</taxon>
        <taxon>Fimbriimonas</taxon>
    </lineage>
</organism>
<dbReference type="AlphaFoldDB" id="A0A931PVL3"/>